<evidence type="ECO:0000313" key="5">
    <source>
        <dbReference type="Proteomes" id="UP000016584"/>
    </source>
</evidence>
<dbReference type="AlphaFoldDB" id="U2JDA6"/>
<dbReference type="CDD" id="cd06420">
    <property type="entry name" value="GT2_Chondriotin_Pol_N"/>
    <property type="match status" value="1"/>
</dbReference>
<dbReference type="InterPro" id="IPR027791">
    <property type="entry name" value="Galactosyl_T_C"/>
</dbReference>
<sequence length="268" mass="31364">MNISLLITTYNRPDALEAVLTSIRFQSIKPQQVIVADDGSDDRTRILIENFQDKYGISVDHVWHEDLGFRVAEIRNRALAQVKHEYVVMIDSDIVMDENFIKDHRDNAKIGFFLQGGRNLLSPELTDKILLTPDVYPRFRYAEKGVEMRLEKRLLSFRAPWLTRLYKRELVNELSGIRTCNMSFFFNDLLAVNGFNNEFVGWGREDSELVVRLFNYGVKRYNIKFSALCYHLYHKEESRASLPENEMILDATIKKRLVRCENGLTKFL</sequence>
<evidence type="ECO:0000259" key="2">
    <source>
        <dbReference type="Pfam" id="PF00535"/>
    </source>
</evidence>
<feature type="domain" description="Glycosyltransferase 2-like" evidence="2">
    <location>
        <begin position="4"/>
        <end position="104"/>
    </location>
</feature>
<feature type="domain" description="Galactosyltransferase C-terminal" evidence="3">
    <location>
        <begin position="172"/>
        <end position="235"/>
    </location>
</feature>
<dbReference type="Proteomes" id="UP000016584">
    <property type="component" value="Unassembled WGS sequence"/>
</dbReference>
<evidence type="ECO:0008006" key="6">
    <source>
        <dbReference type="Google" id="ProtNLM"/>
    </source>
</evidence>
<dbReference type="Gene3D" id="3.90.550.10">
    <property type="entry name" value="Spore Coat Polysaccharide Biosynthesis Protein SpsA, Chain A"/>
    <property type="match status" value="1"/>
</dbReference>
<dbReference type="GO" id="GO:0016740">
    <property type="term" value="F:transferase activity"/>
    <property type="evidence" value="ECO:0007669"/>
    <property type="project" value="UniProtKB-KW"/>
</dbReference>
<evidence type="ECO:0000256" key="1">
    <source>
        <dbReference type="ARBA" id="ARBA00022679"/>
    </source>
</evidence>
<dbReference type="Pfam" id="PF02709">
    <property type="entry name" value="Glyco_transf_7C"/>
    <property type="match status" value="1"/>
</dbReference>
<protein>
    <recommendedName>
        <fullName evidence="6">Glycosyltransferase 2-like domain-containing protein</fullName>
    </recommendedName>
</protein>
<dbReference type="PATRIC" id="fig|1346330.5.peg.542"/>
<accession>U2JDA6</accession>
<dbReference type="PANTHER" id="PTHR43685">
    <property type="entry name" value="GLYCOSYLTRANSFERASE"/>
    <property type="match status" value="1"/>
</dbReference>
<dbReference type="InterPro" id="IPR050834">
    <property type="entry name" value="Glycosyltransf_2"/>
</dbReference>
<dbReference type="SUPFAM" id="SSF53448">
    <property type="entry name" value="Nucleotide-diphospho-sugar transferases"/>
    <property type="match status" value="1"/>
</dbReference>
<comment type="caution">
    <text evidence="4">The sequence shown here is derived from an EMBL/GenBank/DDBJ whole genome shotgun (WGS) entry which is preliminary data.</text>
</comment>
<proteinExistence type="predicted"/>
<dbReference type="eggNOG" id="COG1215">
    <property type="taxonomic scope" value="Bacteria"/>
</dbReference>
<dbReference type="InterPro" id="IPR029044">
    <property type="entry name" value="Nucleotide-diphossugar_trans"/>
</dbReference>
<reference evidence="4 5" key="1">
    <citation type="journal article" date="2013" name="Genome Announc.">
        <title>The Draft Genome Sequence of Sphingomonas paucimobilis Strain HER1398 (Proteobacteria), Host to the Giant PAU Phage, Indicates That It Is a Member of the Genus Sphingobacterium (Bacteroidetes).</title>
        <authorList>
            <person name="White R.A.III."/>
            <person name="Suttle C.A."/>
        </authorList>
    </citation>
    <scope>NUCLEOTIDE SEQUENCE [LARGE SCALE GENOMIC DNA]</scope>
    <source>
        <strain evidence="4 5">HER1398</strain>
    </source>
</reference>
<dbReference type="STRING" id="1346330.M472_17925"/>
<keyword evidence="5" id="KW-1185">Reference proteome</keyword>
<evidence type="ECO:0000259" key="3">
    <source>
        <dbReference type="Pfam" id="PF02709"/>
    </source>
</evidence>
<dbReference type="Pfam" id="PF00535">
    <property type="entry name" value="Glycos_transf_2"/>
    <property type="match status" value="1"/>
</dbReference>
<name>U2JDA6_9SPHI</name>
<dbReference type="InterPro" id="IPR001173">
    <property type="entry name" value="Glyco_trans_2-like"/>
</dbReference>
<dbReference type="EMBL" id="ATDL01000004">
    <property type="protein sequence ID" value="ERJ60638.1"/>
    <property type="molecule type" value="Genomic_DNA"/>
</dbReference>
<evidence type="ECO:0000313" key="4">
    <source>
        <dbReference type="EMBL" id="ERJ60638.1"/>
    </source>
</evidence>
<gene>
    <name evidence="4" type="ORF">M472_17925</name>
</gene>
<dbReference type="RefSeq" id="WP_021068736.1">
    <property type="nucleotide sequence ID" value="NZ_ATDL01000004.1"/>
</dbReference>
<dbReference type="PANTHER" id="PTHR43685:SF3">
    <property type="entry name" value="SLR2126 PROTEIN"/>
    <property type="match status" value="1"/>
</dbReference>
<organism evidence="4 5">
    <name type="scientific">Sphingobacterium paucimobilis HER1398</name>
    <dbReference type="NCBI Taxonomy" id="1346330"/>
    <lineage>
        <taxon>Bacteria</taxon>
        <taxon>Pseudomonadati</taxon>
        <taxon>Bacteroidota</taxon>
        <taxon>Sphingobacteriia</taxon>
        <taxon>Sphingobacteriales</taxon>
        <taxon>Sphingobacteriaceae</taxon>
        <taxon>Sphingobacterium</taxon>
    </lineage>
</organism>
<keyword evidence="1" id="KW-0808">Transferase</keyword>
<dbReference type="OrthoDB" id="9801954at2"/>